<evidence type="ECO:0000313" key="3">
    <source>
        <dbReference type="Proteomes" id="UP000036834"/>
    </source>
</evidence>
<dbReference type="STRING" id="54915.ADS79_29730"/>
<dbReference type="Proteomes" id="UP000319578">
    <property type="component" value="Unassembled WGS sequence"/>
</dbReference>
<sequence>MKHCTLYVSIQQHQKVIDAISEAFRDKSVEVSADGRTVTVIDKKWFSKSTVTFTFMREENDSEAFLQMKQGMYGFFAQIETRHEKVKQKLLLQITALNVAVGIAASKEIDEELFRRIITVAGEVLGIVFLPSGDMLDKQGSLILNTSGESELDDFMLNVSVDLIDRHVRTSESGEGRKARSINQLQEQGIPAIAHLPVIVGDEEAVIRTKEEIVQRAIALCLIAVYAGGIAENGNVQEEREFIEEIIEQYGAASFFTEKEKMLLADPAPNQTDAVQMVWMYECYWVLLWALGYKEELEFPGQICDVGMAVDALRSAGDYDTFYQHAVVRSKAEILDQADLIYRYDWACVNARINGRTVEGGLNDEVVLERHRALNWLVNYMEDKWDDVRTDT</sequence>
<gene>
    <name evidence="2" type="ORF">ADS79_29730</name>
    <name evidence="1" type="ORF">BRE01_23280</name>
</gene>
<proteinExistence type="predicted"/>
<organism evidence="2 3">
    <name type="scientific">Brevibacillus reuszeri</name>
    <dbReference type="NCBI Taxonomy" id="54915"/>
    <lineage>
        <taxon>Bacteria</taxon>
        <taxon>Bacillati</taxon>
        <taxon>Bacillota</taxon>
        <taxon>Bacilli</taxon>
        <taxon>Bacillales</taxon>
        <taxon>Paenibacillaceae</taxon>
        <taxon>Brevibacillus</taxon>
    </lineage>
</organism>
<reference evidence="2" key="2">
    <citation type="submission" date="2015-07" db="EMBL/GenBank/DDBJ databases">
        <title>MeaNS - Measles Nucleotide Surveillance Program.</title>
        <authorList>
            <person name="Tran T."/>
            <person name="Druce J."/>
        </authorList>
    </citation>
    <scope>NUCLEOTIDE SEQUENCE</scope>
    <source>
        <strain evidence="2">DSM 9887</strain>
    </source>
</reference>
<evidence type="ECO:0000313" key="1">
    <source>
        <dbReference type="EMBL" id="GED68626.1"/>
    </source>
</evidence>
<reference evidence="1 4" key="3">
    <citation type="submission" date="2019-06" db="EMBL/GenBank/DDBJ databases">
        <title>Whole genome shotgun sequence of Brevibacillus reuszeri NBRC 15719.</title>
        <authorList>
            <person name="Hosoyama A."/>
            <person name="Uohara A."/>
            <person name="Ohji S."/>
            <person name="Ichikawa N."/>
        </authorList>
    </citation>
    <scope>NUCLEOTIDE SEQUENCE [LARGE SCALE GENOMIC DNA]</scope>
    <source>
        <strain evidence="1 4">NBRC 15719</strain>
    </source>
</reference>
<protein>
    <recommendedName>
        <fullName evidence="5">DUF4272 domain-containing protein</fullName>
    </recommendedName>
</protein>
<evidence type="ECO:0000313" key="2">
    <source>
        <dbReference type="EMBL" id="KNB70005.1"/>
    </source>
</evidence>
<dbReference type="AlphaFoldDB" id="A0A0K9YP99"/>
<dbReference type="EMBL" id="LGIQ01000011">
    <property type="protein sequence ID" value="KNB70005.1"/>
    <property type="molecule type" value="Genomic_DNA"/>
</dbReference>
<dbReference type="Pfam" id="PF14094">
    <property type="entry name" value="DUF4272"/>
    <property type="match status" value="1"/>
</dbReference>
<comment type="caution">
    <text evidence="2">The sequence shown here is derived from an EMBL/GenBank/DDBJ whole genome shotgun (WGS) entry which is preliminary data.</text>
</comment>
<dbReference type="OrthoDB" id="4399984at2"/>
<evidence type="ECO:0008006" key="5">
    <source>
        <dbReference type="Google" id="ProtNLM"/>
    </source>
</evidence>
<keyword evidence="4" id="KW-1185">Reference proteome</keyword>
<dbReference type="PATRIC" id="fig|54915.3.peg.5166"/>
<dbReference type="Proteomes" id="UP000036834">
    <property type="component" value="Unassembled WGS sequence"/>
</dbReference>
<dbReference type="InterPro" id="IPR025368">
    <property type="entry name" value="DUF4272"/>
</dbReference>
<accession>A0A0K9YP99</accession>
<name>A0A0K9YP99_9BACL</name>
<reference evidence="3" key="1">
    <citation type="submission" date="2015-07" db="EMBL/GenBank/DDBJ databases">
        <title>Genome sequencing project for genomic taxonomy and phylogenomics of Bacillus-like bacteria.</title>
        <authorList>
            <person name="Liu B."/>
            <person name="Wang J."/>
            <person name="Zhu Y."/>
            <person name="Liu G."/>
            <person name="Chen Q."/>
            <person name="Chen Z."/>
            <person name="Lan J."/>
            <person name="Che J."/>
            <person name="Ge C."/>
            <person name="Shi H."/>
            <person name="Pan Z."/>
            <person name="Liu X."/>
        </authorList>
    </citation>
    <scope>NUCLEOTIDE SEQUENCE [LARGE SCALE GENOMIC DNA]</scope>
    <source>
        <strain evidence="3">DSM 9887</strain>
    </source>
</reference>
<dbReference type="EMBL" id="BJON01000009">
    <property type="protein sequence ID" value="GED68626.1"/>
    <property type="molecule type" value="Genomic_DNA"/>
</dbReference>
<evidence type="ECO:0000313" key="4">
    <source>
        <dbReference type="Proteomes" id="UP000319578"/>
    </source>
</evidence>
<dbReference type="RefSeq" id="WP_049742047.1">
    <property type="nucleotide sequence ID" value="NZ_BJON01000009.1"/>
</dbReference>